<comment type="caution">
    <text evidence="1">The sequence shown here is derived from an EMBL/GenBank/DDBJ whole genome shotgun (WGS) entry which is preliminary data.</text>
</comment>
<dbReference type="AlphaFoldDB" id="A0A9X4BGN1"/>
<dbReference type="EMBL" id="JAOVZO020000015">
    <property type="protein sequence ID" value="MDC8013020.1"/>
    <property type="molecule type" value="Genomic_DNA"/>
</dbReference>
<accession>A0A9X4BGN1</accession>
<evidence type="ECO:0000313" key="2">
    <source>
        <dbReference type="Proteomes" id="UP001139971"/>
    </source>
</evidence>
<keyword evidence="2" id="KW-1185">Reference proteome</keyword>
<reference evidence="1" key="1">
    <citation type="submission" date="2023-02" db="EMBL/GenBank/DDBJ databases">
        <title>Tahibacter soli sp. nov. isolated from soil.</title>
        <authorList>
            <person name="Baek J.H."/>
            <person name="Lee J.K."/>
            <person name="Choi D.G."/>
            <person name="Jeon C.O."/>
        </authorList>
    </citation>
    <scope>NUCLEOTIDE SEQUENCE</scope>
    <source>
        <strain evidence="1">BL</strain>
    </source>
</reference>
<protein>
    <submittedName>
        <fullName evidence="1">YkgJ family cysteine cluster protein</fullName>
    </submittedName>
</protein>
<dbReference type="Proteomes" id="UP001139971">
    <property type="component" value="Unassembled WGS sequence"/>
</dbReference>
<gene>
    <name evidence="1" type="ORF">OD750_010735</name>
</gene>
<evidence type="ECO:0000313" key="1">
    <source>
        <dbReference type="EMBL" id="MDC8013020.1"/>
    </source>
</evidence>
<dbReference type="RefSeq" id="WP_263544709.1">
    <property type="nucleotide sequence ID" value="NZ_JAOVZO020000015.1"/>
</dbReference>
<organism evidence="1 2">
    <name type="scientific">Tahibacter soli</name>
    <dbReference type="NCBI Taxonomy" id="2983605"/>
    <lineage>
        <taxon>Bacteria</taxon>
        <taxon>Pseudomonadati</taxon>
        <taxon>Pseudomonadota</taxon>
        <taxon>Gammaproteobacteria</taxon>
        <taxon>Lysobacterales</taxon>
        <taxon>Rhodanobacteraceae</taxon>
        <taxon>Tahibacter</taxon>
    </lineage>
</organism>
<sequence length="621" mass="68085">MSARAPLRFRADRRYPVTLARQDDIADTHDVCSHCVSGACCTTEGAIALTPFDVLRLAAFFDVSPGNFLEKFTQDRFVDPAGDARYTTWIEAQDSSIVTFLRRRSLAAASPCVFLKYAHDADGTPRRVCSVHPARPLACREYYYDHCRRRSTGETAIVLTDGYEAIRDGALTLDAVDAELAALGAAAPDDGFATRWRRAFWTEMRRALRWGDANAEGAADPELAALQDPLDAKLDRVLSSQHLRFEEKYGPVPHSEQLHTYNAGRSFRDADDRARLLRIVATPPTRGLYPVDADYDYHIGLRGLLPGAALPQRFGRVEAAKPDAQTQAIARGWTFLLGLASLSERNDGLMELEPRAELERELLEAMLRFPRAPQRRVGVALPALAQRWLVRVVALALAEEHASLAARRPRVDDIVALCARAQRFDVATAPKELAGVVDAVRAYAAARWPRGRIDAELALWRAGRRGPARLQRLTAFAWTASARRSSAIATAIVDGFGGRPSTAARRLSLLDAFVRAAPRLADGVRLRLAAIARDAAAVLDAADAWPPALRRDRPGLSLRLGLPLPRGALADALAEQADDGSWNADPPLAELPDWQDRYVLAIVQAGAAALDILQAVENRDD</sequence>
<proteinExistence type="predicted"/>
<name>A0A9X4BGN1_9GAMM</name>